<dbReference type="GO" id="GO:0008417">
    <property type="term" value="F:fucosyltransferase activity"/>
    <property type="evidence" value="ECO:0007669"/>
    <property type="project" value="InterPro"/>
</dbReference>
<evidence type="ECO:0000313" key="7">
    <source>
        <dbReference type="Proteomes" id="UP001148482"/>
    </source>
</evidence>
<feature type="domain" description="Fucosyltransferase C-terminal" evidence="4">
    <location>
        <begin position="128"/>
        <end position="263"/>
    </location>
</feature>
<dbReference type="GO" id="GO:0016020">
    <property type="term" value="C:membrane"/>
    <property type="evidence" value="ECO:0007669"/>
    <property type="project" value="InterPro"/>
</dbReference>
<sequence>MVVNKRNVEVNSLSKKVWFTDFYQGFDPSNNYLHDLLSRHYEIILDPETPDYLIYSCYGREFLNYKDPVKIFYTGENLIPDFNLCDYAIGFSHLEFGERYLRYPNFALIPDQFKELLKPRSFTTEDVEKKEFFCNFIYSNSQADPVRDEFFHLLNSYRKVLSPGRHLNNASMDIGGRFTEDWMYSKLEFQSKCKFSIAFENSSSPGYTTEKLMHAYITNTIPIYWGNPEVVKDFNPKSLINCHEYGNLEEVVEKVKEIDENNQLASEILNEPPFRENIIPTNLREETLEKFLYSIFDRDPKMAFLRPRFGTTRNYEQELVKKFHPEKPGRLYLLRRFLKL</sequence>
<dbReference type="Pfam" id="PF00852">
    <property type="entry name" value="Glyco_transf_10"/>
    <property type="match status" value="1"/>
</dbReference>
<reference evidence="6" key="1">
    <citation type="submission" date="2022-11" db="EMBL/GenBank/DDBJ databases">
        <title>Salinimicrobium profundisediminis sp. nov., isolated from deep-sea sediment of the Mariana Trench.</title>
        <authorList>
            <person name="Fu H."/>
        </authorList>
    </citation>
    <scope>NUCLEOTIDE SEQUENCE</scope>
    <source>
        <strain evidence="6">MT39</strain>
    </source>
</reference>
<dbReference type="EMBL" id="JAPJDA010000009">
    <property type="protein sequence ID" value="MCX2837924.1"/>
    <property type="molecule type" value="Genomic_DNA"/>
</dbReference>
<proteinExistence type="inferred from homology"/>
<keyword evidence="7" id="KW-1185">Reference proteome</keyword>
<gene>
    <name evidence="6" type="ORF">OQ279_07125</name>
</gene>
<accession>A0A9X3CYG4</accession>
<keyword evidence="2" id="KW-0328">Glycosyltransferase</keyword>
<dbReference type="InterPro" id="IPR055270">
    <property type="entry name" value="Glyco_tran_10_C"/>
</dbReference>
<dbReference type="InterPro" id="IPR001503">
    <property type="entry name" value="Glyco_trans_10"/>
</dbReference>
<dbReference type="SMR" id="A0A9X3CYG4"/>
<keyword evidence="3" id="KW-0808">Transferase</keyword>
<name>A0A9X3CYG4_9FLAO</name>
<evidence type="ECO:0000256" key="2">
    <source>
        <dbReference type="ARBA" id="ARBA00022676"/>
    </source>
</evidence>
<evidence type="ECO:0000259" key="5">
    <source>
        <dbReference type="Pfam" id="PF18025"/>
    </source>
</evidence>
<dbReference type="InterPro" id="IPR038577">
    <property type="entry name" value="GT10-like_C_sf"/>
</dbReference>
<dbReference type="Pfam" id="PF18025">
    <property type="entry name" value="FucT_N"/>
    <property type="match status" value="1"/>
</dbReference>
<dbReference type="RefSeq" id="WP_266069175.1">
    <property type="nucleotide sequence ID" value="NZ_JAPJDA010000009.1"/>
</dbReference>
<dbReference type="PANTHER" id="PTHR11929">
    <property type="entry name" value="ALPHA- 1,3 -FUCOSYLTRANSFERASE"/>
    <property type="match status" value="1"/>
</dbReference>
<evidence type="ECO:0000259" key="4">
    <source>
        <dbReference type="Pfam" id="PF00852"/>
    </source>
</evidence>
<dbReference type="SUPFAM" id="SSF53756">
    <property type="entry name" value="UDP-Glycosyltransferase/glycogen phosphorylase"/>
    <property type="match status" value="1"/>
</dbReference>
<dbReference type="PANTHER" id="PTHR11929:SF194">
    <property type="entry name" value="ALPHA-(1,3)-FUCOSYLTRANSFERASE 10"/>
    <property type="match status" value="1"/>
</dbReference>
<comment type="caution">
    <text evidence="6">The sequence shown here is derived from an EMBL/GenBank/DDBJ whole genome shotgun (WGS) entry which is preliminary data.</text>
</comment>
<evidence type="ECO:0000256" key="1">
    <source>
        <dbReference type="ARBA" id="ARBA00008919"/>
    </source>
</evidence>
<dbReference type="Proteomes" id="UP001148482">
    <property type="component" value="Unassembled WGS sequence"/>
</dbReference>
<comment type="similarity">
    <text evidence="1">Belongs to the glycosyltransferase 10 family.</text>
</comment>
<dbReference type="Gene3D" id="3.40.50.11660">
    <property type="entry name" value="Glycosyl transferase family 10, C-terminal domain"/>
    <property type="match status" value="1"/>
</dbReference>
<protein>
    <submittedName>
        <fullName evidence="6">Glycosyltransferase family 10</fullName>
    </submittedName>
</protein>
<dbReference type="AlphaFoldDB" id="A0A9X3CYG4"/>
<evidence type="ECO:0000313" key="6">
    <source>
        <dbReference type="EMBL" id="MCX2837924.1"/>
    </source>
</evidence>
<organism evidence="6 7">
    <name type="scientific">Salinimicrobium profundisediminis</name>
    <dbReference type="NCBI Taxonomy" id="2994553"/>
    <lineage>
        <taxon>Bacteria</taxon>
        <taxon>Pseudomonadati</taxon>
        <taxon>Bacteroidota</taxon>
        <taxon>Flavobacteriia</taxon>
        <taxon>Flavobacteriales</taxon>
        <taxon>Flavobacteriaceae</taxon>
        <taxon>Salinimicrobium</taxon>
    </lineage>
</organism>
<evidence type="ECO:0000256" key="3">
    <source>
        <dbReference type="ARBA" id="ARBA00022679"/>
    </source>
</evidence>
<feature type="domain" description="Alpha-(1,3)-fucosyltransferase FucT N-terminal" evidence="5">
    <location>
        <begin position="17"/>
        <end position="108"/>
    </location>
</feature>
<dbReference type="InterPro" id="IPR041058">
    <property type="entry name" value="FucT_N"/>
</dbReference>